<name>A0A6A7RW56_9PROT</name>
<evidence type="ECO:0000313" key="3">
    <source>
        <dbReference type="Proteomes" id="UP000342300"/>
    </source>
</evidence>
<gene>
    <name evidence="2" type="ORF">CRU78_11795</name>
</gene>
<feature type="non-terminal residue" evidence="2">
    <location>
        <position position="1"/>
    </location>
</feature>
<dbReference type="EMBL" id="PDHS01000271">
    <property type="protein sequence ID" value="MQM31156.1"/>
    <property type="molecule type" value="Genomic_DNA"/>
</dbReference>
<evidence type="ECO:0000256" key="1">
    <source>
        <dbReference type="SAM" id="MobiDB-lite"/>
    </source>
</evidence>
<dbReference type="AlphaFoldDB" id="A0A6A7RW56"/>
<dbReference type="Proteomes" id="UP000342300">
    <property type="component" value="Unassembled WGS sequence"/>
</dbReference>
<protein>
    <submittedName>
        <fullName evidence="2">Uncharacterized protein</fullName>
    </submittedName>
</protein>
<reference evidence="2 3" key="1">
    <citation type="submission" date="2017-09" db="EMBL/GenBank/DDBJ databases">
        <title>Metagenomic Analysis Reveals Denitrifying Candidatus Accumulibacter and Flanking Population as a Source of N2O.</title>
        <authorList>
            <person name="Gao H."/>
            <person name="Mao Y."/>
            <person name="Zhao X."/>
            <person name="Liu W.-T."/>
            <person name="Zhang T."/>
            <person name="Wells G."/>
        </authorList>
    </citation>
    <scope>NUCLEOTIDE SEQUENCE [LARGE SCALE GENOMIC DNA]</scope>
    <source>
        <strain evidence="2">CANDO_2_IC</strain>
    </source>
</reference>
<feature type="region of interest" description="Disordered" evidence="1">
    <location>
        <begin position="60"/>
        <end position="107"/>
    </location>
</feature>
<feature type="compositionally biased region" description="Basic and acidic residues" evidence="1">
    <location>
        <begin position="62"/>
        <end position="87"/>
    </location>
</feature>
<organism evidence="2 3">
    <name type="scientific">Candidatus Accumulibacter phosphatis</name>
    <dbReference type="NCBI Taxonomy" id="327160"/>
    <lineage>
        <taxon>Bacteria</taxon>
        <taxon>Pseudomonadati</taxon>
        <taxon>Pseudomonadota</taxon>
        <taxon>Betaproteobacteria</taxon>
        <taxon>Candidatus Accumulibacter</taxon>
    </lineage>
</organism>
<sequence>QLVDEGNKWFDLAAEFEKDYHDDMPDWRDELAEDPAALAELDALAMGDVESLRSWMDDFDENRERGDNQKADDRLKQAEEDLKKLLEELQNSPAEEPDTGEETAPGE</sequence>
<proteinExistence type="predicted"/>
<accession>A0A6A7RW56</accession>
<evidence type="ECO:0000313" key="2">
    <source>
        <dbReference type="EMBL" id="MQM31156.1"/>
    </source>
</evidence>
<comment type="caution">
    <text evidence="2">The sequence shown here is derived from an EMBL/GenBank/DDBJ whole genome shotgun (WGS) entry which is preliminary data.</text>
</comment>